<feature type="region of interest" description="Disordered" evidence="5">
    <location>
        <begin position="76"/>
        <end position="109"/>
    </location>
</feature>
<feature type="compositionally biased region" description="Low complexity" evidence="5">
    <location>
        <begin position="286"/>
        <end position="297"/>
    </location>
</feature>
<dbReference type="FunFam" id="1.20.1160.11:FF:000004">
    <property type="entry name" value="Paired amphipathic helix protein Sin3a"/>
    <property type="match status" value="1"/>
</dbReference>
<accession>A0A8S3ZGU9</accession>
<evidence type="ECO:0000256" key="3">
    <source>
        <dbReference type="ARBA" id="ARBA00023242"/>
    </source>
</evidence>
<dbReference type="InterPro" id="IPR039774">
    <property type="entry name" value="Sin3-like"/>
</dbReference>
<dbReference type="InterPro" id="IPR003822">
    <property type="entry name" value="PAH"/>
</dbReference>
<protein>
    <recommendedName>
        <fullName evidence="8">Paired amphipathic helix protein Sin3a</fullName>
    </recommendedName>
</protein>
<proteinExistence type="predicted"/>
<name>A0A8S3ZGU9_9EUPU</name>
<evidence type="ECO:0008006" key="8">
    <source>
        <dbReference type="Google" id="ProtNLM"/>
    </source>
</evidence>
<dbReference type="PANTHER" id="PTHR12346">
    <property type="entry name" value="SIN3B-RELATED"/>
    <property type="match status" value="1"/>
</dbReference>
<dbReference type="GO" id="GO:0003714">
    <property type="term" value="F:transcription corepressor activity"/>
    <property type="evidence" value="ECO:0007669"/>
    <property type="project" value="InterPro"/>
</dbReference>
<keyword evidence="7" id="KW-1185">Reference proteome</keyword>
<evidence type="ECO:0000256" key="5">
    <source>
        <dbReference type="SAM" id="MobiDB-lite"/>
    </source>
</evidence>
<dbReference type="EMBL" id="CAJHNH020002580">
    <property type="protein sequence ID" value="CAG5127145.1"/>
    <property type="molecule type" value="Genomic_DNA"/>
</dbReference>
<feature type="compositionally biased region" description="Polar residues" evidence="5">
    <location>
        <begin position="80"/>
        <end position="94"/>
    </location>
</feature>
<dbReference type="AlphaFoldDB" id="A0A8S3ZGU9"/>
<dbReference type="FunFam" id="1.20.1160.11:FF:000001">
    <property type="entry name" value="Paired amphipathic helix protein Sin3"/>
    <property type="match status" value="1"/>
</dbReference>
<evidence type="ECO:0000313" key="6">
    <source>
        <dbReference type="EMBL" id="CAG5127145.1"/>
    </source>
</evidence>
<dbReference type="OrthoDB" id="6150667at2759"/>
<feature type="compositionally biased region" description="Basic and acidic residues" evidence="5">
    <location>
        <begin position="1"/>
        <end position="10"/>
    </location>
</feature>
<dbReference type="GO" id="GO:0000122">
    <property type="term" value="P:negative regulation of transcription by RNA polymerase II"/>
    <property type="evidence" value="ECO:0007669"/>
    <property type="project" value="TreeGrafter"/>
</dbReference>
<sequence>MQRRIDEPQQRRVNSGDAYPRVIPPGGSRFGEVGDGISTNMTFPVPGYPLNQAGAHHGPVPGALSHSVGLGVPVTGVGANPQSLHTQTAHQSSISQNQMSGPSMSGGQQQQQQFQRLKVEDALSYLDQVKLQFGNQPQVYNDFLDIMKEFKSQTIDTPGVINRVSNLFKGHPDLIVGFNTFLPPGYKIEVQCETINVHQPGQQVMSITALAQSQAVSTVNRQKQGMSIWDVALASQSSNVQKVGPVHHPPLPAPTASPAADHRSYHQSPRPQAETTPSTGPLISLPQQQQQQQPQQQSGQPVEFNHAINYVNKIKNRFQGQPDIYKQFLEILHTYQKEQRLTKDGAPSCPSKPLTESEVYQQVANLFKHQEDLLAEFGQFLPDANGASSYGADSALGVRNDHSSTVKNRPGLGIKRPAASASSASLFQPPIK</sequence>
<dbReference type="PANTHER" id="PTHR12346:SF0">
    <property type="entry name" value="SIN3A, ISOFORM G"/>
    <property type="match status" value="1"/>
</dbReference>
<evidence type="ECO:0000256" key="2">
    <source>
        <dbReference type="ARBA" id="ARBA00022491"/>
    </source>
</evidence>
<dbReference type="Gene3D" id="1.20.1160.11">
    <property type="entry name" value="Paired amphipathic helix"/>
    <property type="match status" value="2"/>
</dbReference>
<feature type="non-terminal residue" evidence="6">
    <location>
        <position position="1"/>
    </location>
</feature>
<keyword evidence="3 4" id="KW-0539">Nucleus</keyword>
<evidence type="ECO:0000256" key="4">
    <source>
        <dbReference type="PROSITE-ProRule" id="PRU00810"/>
    </source>
</evidence>
<evidence type="ECO:0000313" key="7">
    <source>
        <dbReference type="Proteomes" id="UP000678393"/>
    </source>
</evidence>
<dbReference type="Proteomes" id="UP000678393">
    <property type="component" value="Unassembled WGS sequence"/>
</dbReference>
<gene>
    <name evidence="6" type="ORF">CUNI_LOCUS12703</name>
</gene>
<feature type="region of interest" description="Disordered" evidence="5">
    <location>
        <begin position="391"/>
        <end position="432"/>
    </location>
</feature>
<evidence type="ECO:0000256" key="1">
    <source>
        <dbReference type="ARBA" id="ARBA00004123"/>
    </source>
</evidence>
<feature type="compositionally biased region" description="Polar residues" evidence="5">
    <location>
        <begin position="266"/>
        <end position="281"/>
    </location>
</feature>
<dbReference type="GO" id="GO:0070822">
    <property type="term" value="C:Sin3-type complex"/>
    <property type="evidence" value="ECO:0007669"/>
    <property type="project" value="TreeGrafter"/>
</dbReference>
<feature type="compositionally biased region" description="Low complexity" evidence="5">
    <location>
        <begin position="95"/>
        <end position="109"/>
    </location>
</feature>
<dbReference type="Pfam" id="PF02671">
    <property type="entry name" value="PAH"/>
    <property type="match status" value="2"/>
</dbReference>
<comment type="subcellular location">
    <subcellularLocation>
        <location evidence="1 4">Nucleus</location>
    </subcellularLocation>
</comment>
<organism evidence="6 7">
    <name type="scientific">Candidula unifasciata</name>
    <dbReference type="NCBI Taxonomy" id="100452"/>
    <lineage>
        <taxon>Eukaryota</taxon>
        <taxon>Metazoa</taxon>
        <taxon>Spiralia</taxon>
        <taxon>Lophotrochozoa</taxon>
        <taxon>Mollusca</taxon>
        <taxon>Gastropoda</taxon>
        <taxon>Heterobranchia</taxon>
        <taxon>Euthyneura</taxon>
        <taxon>Panpulmonata</taxon>
        <taxon>Eupulmonata</taxon>
        <taxon>Stylommatophora</taxon>
        <taxon>Helicina</taxon>
        <taxon>Helicoidea</taxon>
        <taxon>Geomitridae</taxon>
        <taxon>Candidula</taxon>
    </lineage>
</organism>
<dbReference type="PROSITE" id="PS51477">
    <property type="entry name" value="PAH"/>
    <property type="match status" value="2"/>
</dbReference>
<comment type="caution">
    <text evidence="6">The sequence shown here is derived from an EMBL/GenBank/DDBJ whole genome shotgun (WGS) entry which is preliminary data.</text>
</comment>
<feature type="region of interest" description="Disordered" evidence="5">
    <location>
        <begin position="240"/>
        <end position="300"/>
    </location>
</feature>
<dbReference type="InterPro" id="IPR036600">
    <property type="entry name" value="PAH_sf"/>
</dbReference>
<feature type="region of interest" description="Disordered" evidence="5">
    <location>
        <begin position="1"/>
        <end position="35"/>
    </location>
</feature>
<reference evidence="6" key="1">
    <citation type="submission" date="2021-04" db="EMBL/GenBank/DDBJ databases">
        <authorList>
            <consortium name="Molecular Ecology Group"/>
        </authorList>
    </citation>
    <scope>NUCLEOTIDE SEQUENCE</scope>
</reference>
<keyword evidence="2" id="KW-0678">Repressor</keyword>
<dbReference type="SUPFAM" id="SSF47762">
    <property type="entry name" value="PAH2 domain"/>
    <property type="match status" value="2"/>
</dbReference>